<dbReference type="PANTHER" id="PTHR30572:SF18">
    <property type="entry name" value="ABC-TYPE MACROLIDE FAMILY EXPORT SYSTEM PERMEASE COMPONENT 2"/>
    <property type="match status" value="1"/>
</dbReference>
<dbReference type="Pfam" id="PF12704">
    <property type="entry name" value="MacB_PCD"/>
    <property type="match status" value="2"/>
</dbReference>
<evidence type="ECO:0000256" key="3">
    <source>
        <dbReference type="ARBA" id="ARBA00022692"/>
    </source>
</evidence>
<reference evidence="9" key="1">
    <citation type="submission" date="2023-06" db="EMBL/GenBank/DDBJ databases">
        <title>Genomic of Parafulvivirga corallium.</title>
        <authorList>
            <person name="Wang G."/>
        </authorList>
    </citation>
    <scope>NUCLEOTIDE SEQUENCE</scope>
    <source>
        <strain evidence="9">BMA10</strain>
    </source>
</reference>
<evidence type="ECO:0000256" key="1">
    <source>
        <dbReference type="ARBA" id="ARBA00004651"/>
    </source>
</evidence>
<protein>
    <submittedName>
        <fullName evidence="9">ABC transporter permease</fullName>
    </submittedName>
</protein>
<dbReference type="InterPro" id="IPR003838">
    <property type="entry name" value="ABC3_permease_C"/>
</dbReference>
<keyword evidence="3 6" id="KW-0812">Transmembrane</keyword>
<dbReference type="PANTHER" id="PTHR30572">
    <property type="entry name" value="MEMBRANE COMPONENT OF TRANSPORTER-RELATED"/>
    <property type="match status" value="1"/>
</dbReference>
<comment type="subcellular location">
    <subcellularLocation>
        <location evidence="1">Cell membrane</location>
        <topology evidence="1">Multi-pass membrane protein</topology>
    </subcellularLocation>
</comment>
<dbReference type="Pfam" id="PF02687">
    <property type="entry name" value="FtsX"/>
    <property type="match status" value="2"/>
</dbReference>
<feature type="domain" description="ABC3 transporter permease C-terminal" evidence="7">
    <location>
        <begin position="774"/>
        <end position="887"/>
    </location>
</feature>
<dbReference type="EMBL" id="JAUJEA010000002">
    <property type="protein sequence ID" value="MDN5200990.1"/>
    <property type="molecule type" value="Genomic_DNA"/>
</dbReference>
<feature type="transmembrane region" description="Helical" evidence="6">
    <location>
        <begin position="826"/>
        <end position="846"/>
    </location>
</feature>
<feature type="transmembrane region" description="Helical" evidence="6">
    <location>
        <begin position="475"/>
        <end position="496"/>
    </location>
</feature>
<feature type="domain" description="MacB-like periplasmic core" evidence="8">
    <location>
        <begin position="534"/>
        <end position="706"/>
    </location>
</feature>
<dbReference type="NCBIfam" id="NF038404">
    <property type="entry name" value="perm_prefix_2"/>
    <property type="match status" value="1"/>
</dbReference>
<accession>A0ABT8KJV2</accession>
<comment type="caution">
    <text evidence="9">The sequence shown here is derived from an EMBL/GenBank/DDBJ whole genome shotgun (WGS) entry which is preliminary data.</text>
</comment>
<organism evidence="9 10">
    <name type="scientific">Splendidivirga corallicola</name>
    <dbReference type="NCBI Taxonomy" id="3051826"/>
    <lineage>
        <taxon>Bacteria</taxon>
        <taxon>Pseudomonadati</taxon>
        <taxon>Bacteroidota</taxon>
        <taxon>Cytophagia</taxon>
        <taxon>Cytophagales</taxon>
        <taxon>Splendidivirgaceae</taxon>
        <taxon>Splendidivirga</taxon>
    </lineage>
</organism>
<feature type="transmembrane region" description="Helical" evidence="6">
    <location>
        <begin position="101"/>
        <end position="122"/>
    </location>
</feature>
<dbReference type="InterPro" id="IPR025857">
    <property type="entry name" value="MacB_PCD"/>
</dbReference>
<sequence length="894" mass="100981">MTKTPEHITPPKWPLKFLRFFVKKEYLEEIEGDMEEVFQESLEAHSVRKAKRIYTFEALKLFRPVLIKNLVGDYRLNNYGMFKNYFKVGVRNILKYKTFSFINVFGLAVAMSVCMLIMLMLADQKQSDQFHVKKERVYRIICTADDYVLPWASTAVPLAGTLKTDYPIIEEATQLIKGIGGDVNYKGKTMEIRGFFSDPAFFNVFSFELEKGDKNTCLTMPNAMVITSSYAKLLFKGEDPIGKIVQLEDRRLDHLGIDGEDIRPVDWGQYTITGVIADLGYKSHLKFDALVSVATMKGLHREKKTPNLTDNWWNFDHCYTYAVLKPENTSEDLNTVLDHIVATKYEDQKPEKGFEMEGQKLGNISPGPFMSIPISFRMPIEAYYILSFFAVVIMLLACLNYTNLSIARSLTRAKEIGIRKVTGGKRKDIIYQFFSESIITTLLALVMAVLLLLFVKEAFMNLWINKYINFNLEGTLSVYLVFIVFALFIGIIAGFYPALHMSGYRPIAVLKNFDMARRGKLGIRKILNISQFSVSLFFIVTSILLYNQLRHFLEFEYGFNTENIINIELQSNDYSIVSHEFSTVPGVTAISACSFIPTSGHGEGRLLKIAGSEEEYQLFTALQTDDGFIDNLGLKLVAGSNLPASENGSDHFIVINEFAVKKLGYGSAAEAIGQVLEVKRGKEVLQVIGVIEDFQFKALFEQDRNASLLLRNQPVKYQHVNLRVVSGNLMNTIEALEEKWKAIDPVHTFKYEFFDEQLDSMHSFFNDVVSIVGSITFLAIVISCLGLLGISIYTTERRTKEIGIRKVLGAGVFNVAFLVSREFLRLLAMAVLIAAPASFFANNVWLQNFPNRVSFGIGTVSLGSAILLVLGILTIITQIISVSNRNPVESLRDE</sequence>
<evidence type="ECO:0000256" key="4">
    <source>
        <dbReference type="ARBA" id="ARBA00022989"/>
    </source>
</evidence>
<keyword evidence="10" id="KW-1185">Reference proteome</keyword>
<dbReference type="RefSeq" id="WP_346751020.1">
    <property type="nucleotide sequence ID" value="NZ_JAUJEA010000002.1"/>
</dbReference>
<evidence type="ECO:0000313" key="10">
    <source>
        <dbReference type="Proteomes" id="UP001172082"/>
    </source>
</evidence>
<evidence type="ECO:0000256" key="6">
    <source>
        <dbReference type="SAM" id="Phobius"/>
    </source>
</evidence>
<feature type="transmembrane region" description="Helical" evidence="6">
    <location>
        <begin position="382"/>
        <end position="402"/>
    </location>
</feature>
<feature type="transmembrane region" description="Helical" evidence="6">
    <location>
        <begin position="526"/>
        <end position="546"/>
    </location>
</feature>
<keyword evidence="2" id="KW-1003">Cell membrane</keyword>
<keyword evidence="4 6" id="KW-1133">Transmembrane helix</keyword>
<gene>
    <name evidence="9" type="ORF">QQ008_06450</name>
</gene>
<feature type="transmembrane region" description="Helical" evidence="6">
    <location>
        <begin position="853"/>
        <end position="880"/>
    </location>
</feature>
<feature type="domain" description="MacB-like periplasmic core" evidence="8">
    <location>
        <begin position="100"/>
        <end position="334"/>
    </location>
</feature>
<dbReference type="InterPro" id="IPR047699">
    <property type="entry name" value="Permease_put_prefix"/>
</dbReference>
<dbReference type="InterPro" id="IPR050250">
    <property type="entry name" value="Macrolide_Exporter_MacB"/>
</dbReference>
<evidence type="ECO:0000256" key="2">
    <source>
        <dbReference type="ARBA" id="ARBA00022475"/>
    </source>
</evidence>
<feature type="transmembrane region" description="Helical" evidence="6">
    <location>
        <begin position="802"/>
        <end position="820"/>
    </location>
</feature>
<evidence type="ECO:0000313" key="9">
    <source>
        <dbReference type="EMBL" id="MDN5200990.1"/>
    </source>
</evidence>
<feature type="domain" description="ABC3 transporter permease C-terminal" evidence="7">
    <location>
        <begin position="388"/>
        <end position="503"/>
    </location>
</feature>
<name>A0ABT8KJV2_9BACT</name>
<proteinExistence type="predicted"/>
<feature type="transmembrane region" description="Helical" evidence="6">
    <location>
        <begin position="768"/>
        <end position="790"/>
    </location>
</feature>
<evidence type="ECO:0000259" key="8">
    <source>
        <dbReference type="Pfam" id="PF12704"/>
    </source>
</evidence>
<dbReference type="Proteomes" id="UP001172082">
    <property type="component" value="Unassembled WGS sequence"/>
</dbReference>
<keyword evidence="5 6" id="KW-0472">Membrane</keyword>
<feature type="transmembrane region" description="Helical" evidence="6">
    <location>
        <begin position="429"/>
        <end position="455"/>
    </location>
</feature>
<evidence type="ECO:0000256" key="5">
    <source>
        <dbReference type="ARBA" id="ARBA00023136"/>
    </source>
</evidence>
<evidence type="ECO:0000259" key="7">
    <source>
        <dbReference type="Pfam" id="PF02687"/>
    </source>
</evidence>